<dbReference type="GO" id="GO:0009307">
    <property type="term" value="P:DNA restriction-modification system"/>
    <property type="evidence" value="ECO:0007669"/>
    <property type="project" value="UniProtKB-KW"/>
</dbReference>
<comment type="caution">
    <text evidence="6">The sequence shown here is derived from an EMBL/GenBank/DDBJ whole genome shotgun (WGS) entry which is preliminary data.</text>
</comment>
<dbReference type="GO" id="GO:0003677">
    <property type="term" value="F:DNA binding"/>
    <property type="evidence" value="ECO:0007669"/>
    <property type="project" value="UniProtKB-KW"/>
</dbReference>
<dbReference type="Pfam" id="PF01420">
    <property type="entry name" value="Methylase_S"/>
    <property type="match status" value="1"/>
</dbReference>
<dbReference type="InterPro" id="IPR044946">
    <property type="entry name" value="Restrct_endonuc_typeI_TRD_sf"/>
</dbReference>
<dbReference type="RefSeq" id="WP_147530818.1">
    <property type="nucleotide sequence ID" value="NZ_SAYI01000015.1"/>
</dbReference>
<dbReference type="AlphaFoldDB" id="A0A5C8G3M8"/>
<dbReference type="Gene3D" id="1.10.287.1120">
    <property type="entry name" value="Bipartite methylase S protein"/>
    <property type="match status" value="1"/>
</dbReference>
<evidence type="ECO:0000313" key="7">
    <source>
        <dbReference type="Proteomes" id="UP000322327"/>
    </source>
</evidence>
<keyword evidence="3" id="KW-0238">DNA-binding</keyword>
<proteinExistence type="inferred from homology"/>
<evidence type="ECO:0000313" key="6">
    <source>
        <dbReference type="EMBL" id="TXJ56504.1"/>
    </source>
</evidence>
<protein>
    <submittedName>
        <fullName evidence="6">Type I restriction endonuclease subunit S</fullName>
    </submittedName>
</protein>
<keyword evidence="6" id="KW-0378">Hydrolase</keyword>
<dbReference type="PANTHER" id="PTHR30408">
    <property type="entry name" value="TYPE-1 RESTRICTION ENZYME ECOKI SPECIFICITY PROTEIN"/>
    <property type="match status" value="1"/>
</dbReference>
<evidence type="ECO:0000256" key="1">
    <source>
        <dbReference type="ARBA" id="ARBA00010923"/>
    </source>
</evidence>
<reference evidence="6 7" key="1">
    <citation type="journal article" date="1992" name="Lakartidningen">
        <title>[Penicillin V and not amoxicillin is the first choice preparation in acute otitis].</title>
        <authorList>
            <person name="Kamme C."/>
            <person name="Lundgren K."/>
            <person name="Prellner K."/>
        </authorList>
    </citation>
    <scope>NUCLEOTIDE SEQUENCE [LARGE SCALE GENOMIC DNA]</scope>
    <source>
        <strain evidence="6 7">PC3053II</strain>
    </source>
</reference>
<dbReference type="EMBL" id="SAYI01000015">
    <property type="protein sequence ID" value="TXJ56504.1"/>
    <property type="molecule type" value="Genomic_DNA"/>
</dbReference>
<organism evidence="6 7">
    <name type="scientific">Brachyspira aalborgi</name>
    <dbReference type="NCBI Taxonomy" id="29522"/>
    <lineage>
        <taxon>Bacteria</taxon>
        <taxon>Pseudomonadati</taxon>
        <taxon>Spirochaetota</taxon>
        <taxon>Spirochaetia</taxon>
        <taxon>Brachyspirales</taxon>
        <taxon>Brachyspiraceae</taxon>
        <taxon>Brachyspira</taxon>
    </lineage>
</organism>
<dbReference type="Proteomes" id="UP000322327">
    <property type="component" value="Unassembled WGS sequence"/>
</dbReference>
<keyword evidence="6" id="KW-0255">Endonuclease</keyword>
<evidence type="ECO:0000256" key="2">
    <source>
        <dbReference type="ARBA" id="ARBA00022747"/>
    </source>
</evidence>
<dbReference type="CDD" id="cd17291">
    <property type="entry name" value="RMtype1_S_MgeORF438P-TRD-CR_like"/>
    <property type="match status" value="1"/>
</dbReference>
<evidence type="ECO:0000259" key="5">
    <source>
        <dbReference type="Pfam" id="PF01420"/>
    </source>
</evidence>
<name>A0A5C8G3M8_9SPIR</name>
<keyword evidence="4" id="KW-0175">Coiled coil</keyword>
<dbReference type="Gene3D" id="3.90.220.20">
    <property type="entry name" value="DNA methylase specificity domains"/>
    <property type="match status" value="1"/>
</dbReference>
<dbReference type="InterPro" id="IPR052021">
    <property type="entry name" value="Type-I_RS_S_subunit"/>
</dbReference>
<dbReference type="SUPFAM" id="SSF116734">
    <property type="entry name" value="DNA methylase specificity domain"/>
    <property type="match status" value="1"/>
</dbReference>
<dbReference type="InterPro" id="IPR000055">
    <property type="entry name" value="Restrct_endonuc_typeI_TRD"/>
</dbReference>
<feature type="coiled-coil region" evidence="4">
    <location>
        <begin position="141"/>
        <end position="168"/>
    </location>
</feature>
<dbReference type="GO" id="GO:0004519">
    <property type="term" value="F:endonuclease activity"/>
    <property type="evidence" value="ECO:0007669"/>
    <property type="project" value="UniProtKB-KW"/>
</dbReference>
<keyword evidence="6" id="KW-0540">Nuclease</keyword>
<sequence length="174" mass="19893">MFYKSKKFENKKLSDLVNIQKGETITSNTKEDGDIPVIAGGKVPAYYNNKSNYKGNVITISASGSSGYVWWHDNPIWASDCNVLTEKSKEANIKYIYHILKFNQENIYKLQKGSVQSHVYASDLAEIIIPTPPIEIQQKIVNEINERKQKALRLQKEAKEILENAKSQVERIIF</sequence>
<dbReference type="PANTHER" id="PTHR30408:SF13">
    <property type="entry name" value="TYPE I RESTRICTION ENZYME HINDI SPECIFICITY SUBUNIT"/>
    <property type="match status" value="1"/>
</dbReference>
<gene>
    <name evidence="6" type="ORF">EPJ76_05190</name>
</gene>
<keyword evidence="2" id="KW-0680">Restriction system</keyword>
<comment type="similarity">
    <text evidence="1">Belongs to the type-I restriction system S methylase family.</text>
</comment>
<evidence type="ECO:0000256" key="4">
    <source>
        <dbReference type="SAM" id="Coils"/>
    </source>
</evidence>
<feature type="domain" description="Type I restriction modification DNA specificity" evidence="5">
    <location>
        <begin position="6"/>
        <end position="144"/>
    </location>
</feature>
<evidence type="ECO:0000256" key="3">
    <source>
        <dbReference type="ARBA" id="ARBA00023125"/>
    </source>
</evidence>
<accession>A0A5C8G3M8</accession>